<name>A0AAD2D6E7_EUPCR</name>
<evidence type="ECO:0000313" key="4">
    <source>
        <dbReference type="Proteomes" id="UP001295684"/>
    </source>
</evidence>
<accession>A0AAD2D6E7</accession>
<feature type="region of interest" description="Disordered" evidence="2">
    <location>
        <begin position="608"/>
        <end position="627"/>
    </location>
</feature>
<feature type="compositionally biased region" description="Basic and acidic residues" evidence="2">
    <location>
        <begin position="568"/>
        <end position="577"/>
    </location>
</feature>
<organism evidence="3 4">
    <name type="scientific">Euplotes crassus</name>
    <dbReference type="NCBI Taxonomy" id="5936"/>
    <lineage>
        <taxon>Eukaryota</taxon>
        <taxon>Sar</taxon>
        <taxon>Alveolata</taxon>
        <taxon>Ciliophora</taxon>
        <taxon>Intramacronucleata</taxon>
        <taxon>Spirotrichea</taxon>
        <taxon>Hypotrichia</taxon>
        <taxon>Euplotida</taxon>
        <taxon>Euplotidae</taxon>
        <taxon>Moneuplotes</taxon>
    </lineage>
</organism>
<feature type="region of interest" description="Disordered" evidence="2">
    <location>
        <begin position="545"/>
        <end position="589"/>
    </location>
</feature>
<reference evidence="3" key="1">
    <citation type="submission" date="2023-07" db="EMBL/GenBank/DDBJ databases">
        <authorList>
            <consortium name="AG Swart"/>
            <person name="Singh M."/>
            <person name="Singh A."/>
            <person name="Seah K."/>
            <person name="Emmerich C."/>
        </authorList>
    </citation>
    <scope>NUCLEOTIDE SEQUENCE</scope>
    <source>
        <strain evidence="3">DP1</strain>
    </source>
</reference>
<dbReference type="AlphaFoldDB" id="A0AAD2D6E7"/>
<evidence type="ECO:0000256" key="2">
    <source>
        <dbReference type="SAM" id="MobiDB-lite"/>
    </source>
</evidence>
<feature type="compositionally biased region" description="Acidic residues" evidence="2">
    <location>
        <begin position="328"/>
        <end position="337"/>
    </location>
</feature>
<dbReference type="EMBL" id="CAMPGE010023356">
    <property type="protein sequence ID" value="CAI2381308.1"/>
    <property type="molecule type" value="Genomic_DNA"/>
</dbReference>
<proteinExistence type="predicted"/>
<evidence type="ECO:0000256" key="1">
    <source>
        <dbReference type="SAM" id="Coils"/>
    </source>
</evidence>
<keyword evidence="1" id="KW-0175">Coiled coil</keyword>
<dbReference type="Proteomes" id="UP001295684">
    <property type="component" value="Unassembled WGS sequence"/>
</dbReference>
<gene>
    <name evidence="3" type="ORF">ECRASSUSDP1_LOCUS22761</name>
</gene>
<keyword evidence="4" id="KW-1185">Reference proteome</keyword>
<protein>
    <submittedName>
        <fullName evidence="3">Uncharacterized protein</fullName>
    </submittedName>
</protein>
<sequence>MQNKYKLKVINEKERNIIIELKHRNSLLLMENDIIGDRLNILTKAIHTLGDFQQHELEFKVKIEALSREINSLKADKQSGLVEISDLLQKIELRDGYLEEMNKARKKAHEEKNAFLKEAKLRIKQQSKEVNELSKENEEYKAKLVQLDKDIKLNIKEKDQLRERIVDIKKRKSFSTKIRICRNCEQEYLEDENFKWSCVRHTKIYSGEMWWCCGRKNKEDPGCTVNFHINKDFSKAETDKEITENRKLRLKNHKCECCKKIGHEPNMCSDDPNYRTPLPIKEEYKRVEKIFEKASNKNKGVFPKSLKKLFFLVQEAQIKKNLGKDSDDPQDEEQDGQEENKSEASELVIPKGNHIDDNASSEVDEESEELFHIEKSDSEDNFDTLRKTLSEGINANARNKINLEDHFSDVEYSEDNRKGSISNHDNTENPMMRQTSIISYQKDFPTEKDRKIIKKKKVNFEHQETFRDNITDNDFDHSHDTSILRLIKGIDHSQYQDNDLDYDDMALDSEDSGFRHKEEQKELKSIENITVKKSTRKKHIKSINESERTTVSGKLPEYPLKMSINNSADREGSENTRKSPSPNNFYPKYVFTNHSENLQTELSMNRKRLLQKSKMLKNKTNEQNTEG</sequence>
<feature type="region of interest" description="Disordered" evidence="2">
    <location>
        <begin position="321"/>
        <end position="368"/>
    </location>
</feature>
<feature type="compositionally biased region" description="Basic residues" evidence="2">
    <location>
        <begin position="608"/>
        <end position="617"/>
    </location>
</feature>
<comment type="caution">
    <text evidence="3">The sequence shown here is derived from an EMBL/GenBank/DDBJ whole genome shotgun (WGS) entry which is preliminary data.</text>
</comment>
<evidence type="ECO:0000313" key="3">
    <source>
        <dbReference type="EMBL" id="CAI2381308.1"/>
    </source>
</evidence>
<feature type="coiled-coil region" evidence="1">
    <location>
        <begin position="94"/>
        <end position="164"/>
    </location>
</feature>